<dbReference type="Pfam" id="PF06267">
    <property type="entry name" value="DUF1028"/>
    <property type="match status" value="1"/>
</dbReference>
<sequence length="309" mass="31080">MIGGVTYSIVARDGKTGCFGVAVQSGVLAVGTRVPAALAGVGAVVVQAGSELAWRESLLGLLGSGVSAAGAVRALATVPGVGEAQFAAVGVEGGAAAFTGGECVGAAGHLVAGAVSAQGNMMASPEVWPAMVAAYESAAGDLADRLVAALVAAEALGGDVRGPQSASALVVGPERGALSTGNADDPVIDLRVDDSRDPVGELRRLLTVARAHRHLIRAWMAGDDDALRLAELRAAVDLAPDDPAALRSAGIGLALRGHLGEAAPLLARVAEVEPRALRWVRVSAERAAHEGNPHAAALLDRVEQHSRVR</sequence>
<dbReference type="Proteomes" id="UP000218505">
    <property type="component" value="Chromosome"/>
</dbReference>
<evidence type="ECO:0000313" key="1">
    <source>
        <dbReference type="EMBL" id="ATE55284.1"/>
    </source>
</evidence>
<dbReference type="PANTHER" id="PTHR39328:SF1">
    <property type="entry name" value="BLL2871 PROTEIN"/>
    <property type="match status" value="1"/>
</dbReference>
<keyword evidence="2" id="KW-1185">Reference proteome</keyword>
<dbReference type="InterPro" id="IPR010430">
    <property type="entry name" value="DUF1028"/>
</dbReference>
<organism evidence="1 2">
    <name type="scientific">Actinosynnema pretiosum</name>
    <dbReference type="NCBI Taxonomy" id="42197"/>
    <lineage>
        <taxon>Bacteria</taxon>
        <taxon>Bacillati</taxon>
        <taxon>Actinomycetota</taxon>
        <taxon>Actinomycetes</taxon>
        <taxon>Pseudonocardiales</taxon>
        <taxon>Pseudonocardiaceae</taxon>
        <taxon>Actinosynnema</taxon>
    </lineage>
</organism>
<dbReference type="KEGG" id="apre:CNX65_20010"/>
<evidence type="ECO:0000313" key="2">
    <source>
        <dbReference type="Proteomes" id="UP000218505"/>
    </source>
</evidence>
<dbReference type="PANTHER" id="PTHR39328">
    <property type="entry name" value="BLL2871 PROTEIN"/>
    <property type="match status" value="1"/>
</dbReference>
<dbReference type="Gene3D" id="3.60.20.10">
    <property type="entry name" value="Glutamine Phosphoribosylpyrophosphate, subunit 1, domain 1"/>
    <property type="match status" value="1"/>
</dbReference>
<proteinExistence type="predicted"/>
<gene>
    <name evidence="1" type="ORF">CNX65_20010</name>
</gene>
<dbReference type="EMBL" id="CP023445">
    <property type="protein sequence ID" value="ATE55284.1"/>
    <property type="molecule type" value="Genomic_DNA"/>
</dbReference>
<dbReference type="AlphaFoldDB" id="A0A290Z8G6"/>
<evidence type="ECO:0008006" key="3">
    <source>
        <dbReference type="Google" id="ProtNLM"/>
    </source>
</evidence>
<reference evidence="1" key="1">
    <citation type="submission" date="2017-09" db="EMBL/GenBank/DDBJ databases">
        <title>Complete Genome Sequence of ansamitocin-producing Bacterium Actinosynnema pretiosum X47.</title>
        <authorList>
            <person name="Cao G."/>
            <person name="Zong G."/>
            <person name="Zhong C."/>
            <person name="Fu J."/>
        </authorList>
    </citation>
    <scope>NUCLEOTIDE SEQUENCE [LARGE SCALE GENOMIC DNA]</scope>
    <source>
        <strain evidence="1">X47</strain>
    </source>
</reference>
<name>A0A290Z8G6_9PSEU</name>
<dbReference type="InterPro" id="IPR029055">
    <property type="entry name" value="Ntn_hydrolases_N"/>
</dbReference>
<accession>A0A290Z8G6</accession>
<dbReference type="SUPFAM" id="SSF56235">
    <property type="entry name" value="N-terminal nucleophile aminohydrolases (Ntn hydrolases)"/>
    <property type="match status" value="1"/>
</dbReference>
<protein>
    <recommendedName>
        <fullName evidence="3">DUF1028 domain-containing protein</fullName>
    </recommendedName>
</protein>